<dbReference type="Proteomes" id="UP001461498">
    <property type="component" value="Unassembled WGS sequence"/>
</dbReference>
<keyword evidence="2" id="KW-1185">Reference proteome</keyword>
<dbReference type="AlphaFoldDB" id="A0AAW1CYM7"/>
<reference evidence="1 2" key="1">
    <citation type="submission" date="2022-12" db="EMBL/GenBank/DDBJ databases">
        <title>Chromosome-level genome assembly of true bugs.</title>
        <authorList>
            <person name="Ma L."/>
            <person name="Li H."/>
        </authorList>
    </citation>
    <scope>NUCLEOTIDE SEQUENCE [LARGE SCALE GENOMIC DNA]</scope>
    <source>
        <strain evidence="1">Lab_2022b</strain>
    </source>
</reference>
<comment type="caution">
    <text evidence="1">The sequence shown here is derived from an EMBL/GenBank/DDBJ whole genome shotgun (WGS) entry which is preliminary data.</text>
</comment>
<accession>A0AAW1CYM7</accession>
<protein>
    <submittedName>
        <fullName evidence="1">Uncharacterized protein</fullName>
    </submittedName>
</protein>
<name>A0AAW1CYM7_9HEMI</name>
<evidence type="ECO:0000313" key="2">
    <source>
        <dbReference type="Proteomes" id="UP001461498"/>
    </source>
</evidence>
<sequence>MFSKCIYCDKLHLCTNREKYHKSTIGSRWRQQISEAILPLITEDTRLRNLYQKWSVLTPTEKVLIDEQEAFRDCIDLYMPLKEAMIQWETVQDTQGAPGFEQGLYTFTCDSQLEEELYGVVHKMDEIVKSITKGNLKVSNQREQDFSYNK</sequence>
<evidence type="ECO:0000313" key="1">
    <source>
        <dbReference type="EMBL" id="KAK9501195.1"/>
    </source>
</evidence>
<proteinExistence type="predicted"/>
<organism evidence="1 2">
    <name type="scientific">Rhynocoris fuscipes</name>
    <dbReference type="NCBI Taxonomy" id="488301"/>
    <lineage>
        <taxon>Eukaryota</taxon>
        <taxon>Metazoa</taxon>
        <taxon>Ecdysozoa</taxon>
        <taxon>Arthropoda</taxon>
        <taxon>Hexapoda</taxon>
        <taxon>Insecta</taxon>
        <taxon>Pterygota</taxon>
        <taxon>Neoptera</taxon>
        <taxon>Paraneoptera</taxon>
        <taxon>Hemiptera</taxon>
        <taxon>Heteroptera</taxon>
        <taxon>Panheteroptera</taxon>
        <taxon>Cimicomorpha</taxon>
        <taxon>Reduviidae</taxon>
        <taxon>Harpactorinae</taxon>
        <taxon>Harpactorini</taxon>
        <taxon>Rhynocoris</taxon>
    </lineage>
</organism>
<dbReference type="EMBL" id="JAPXFL010000010">
    <property type="protein sequence ID" value="KAK9501195.1"/>
    <property type="molecule type" value="Genomic_DNA"/>
</dbReference>
<gene>
    <name evidence="1" type="ORF">O3M35_002267</name>
</gene>